<name>A0A8T2TFT8_CERRI</name>
<dbReference type="Proteomes" id="UP000825935">
    <property type="component" value="Chromosome 13"/>
</dbReference>
<dbReference type="OMA" id="CEVFFRI"/>
<dbReference type="PANTHER" id="PTHR10562">
    <property type="entry name" value="SMALL UBIQUITIN-RELATED MODIFIER"/>
    <property type="match status" value="1"/>
</dbReference>
<comment type="caution">
    <text evidence="2">The sequence shown here is derived from an EMBL/GenBank/DDBJ whole genome shotgun (WGS) entry which is preliminary data.</text>
</comment>
<organism evidence="2 3">
    <name type="scientific">Ceratopteris richardii</name>
    <name type="common">Triangle waterfern</name>
    <dbReference type="NCBI Taxonomy" id="49495"/>
    <lineage>
        <taxon>Eukaryota</taxon>
        <taxon>Viridiplantae</taxon>
        <taxon>Streptophyta</taxon>
        <taxon>Embryophyta</taxon>
        <taxon>Tracheophyta</taxon>
        <taxon>Polypodiopsida</taxon>
        <taxon>Polypodiidae</taxon>
        <taxon>Polypodiales</taxon>
        <taxon>Pteridineae</taxon>
        <taxon>Pteridaceae</taxon>
        <taxon>Parkerioideae</taxon>
        <taxon>Ceratopteris</taxon>
    </lineage>
</organism>
<dbReference type="Gene3D" id="3.10.20.90">
    <property type="entry name" value="Phosphatidylinositol 3-kinase Catalytic Subunit, Chain A, domain 1"/>
    <property type="match status" value="1"/>
</dbReference>
<dbReference type="InterPro" id="IPR029071">
    <property type="entry name" value="Ubiquitin-like_domsf"/>
</dbReference>
<dbReference type="AlphaFoldDB" id="A0A8T2TFT8"/>
<gene>
    <name evidence="2" type="ORF">KP509_13G096300</name>
</gene>
<feature type="domain" description="Rad60/SUMO-like" evidence="1">
    <location>
        <begin position="19"/>
        <end position="72"/>
    </location>
</feature>
<dbReference type="SUPFAM" id="SSF54236">
    <property type="entry name" value="Ubiquitin-like"/>
    <property type="match status" value="1"/>
</dbReference>
<sequence length="72" mass="8337">MDFGSGKNQKKPLDQHLILKMKGHGGNEVFLRIKRLTHLTKLMNAYCERQSVDPNSIAFLFYGRRLRAQDTC</sequence>
<evidence type="ECO:0000259" key="1">
    <source>
        <dbReference type="Pfam" id="PF11976"/>
    </source>
</evidence>
<evidence type="ECO:0000313" key="3">
    <source>
        <dbReference type="Proteomes" id="UP000825935"/>
    </source>
</evidence>
<dbReference type="Pfam" id="PF11976">
    <property type="entry name" value="Rad60-SLD"/>
    <property type="match status" value="1"/>
</dbReference>
<protein>
    <recommendedName>
        <fullName evidence="1">Rad60/SUMO-like domain-containing protein</fullName>
    </recommendedName>
</protein>
<reference evidence="2" key="1">
    <citation type="submission" date="2021-08" db="EMBL/GenBank/DDBJ databases">
        <title>WGS assembly of Ceratopteris richardii.</title>
        <authorList>
            <person name="Marchant D.B."/>
            <person name="Chen G."/>
            <person name="Jenkins J."/>
            <person name="Shu S."/>
            <person name="Leebens-Mack J."/>
            <person name="Grimwood J."/>
            <person name="Schmutz J."/>
            <person name="Soltis P."/>
            <person name="Soltis D."/>
            <person name="Chen Z.-H."/>
        </authorList>
    </citation>
    <scope>NUCLEOTIDE SEQUENCE</scope>
    <source>
        <strain evidence="2">Whitten #5841</strain>
        <tissue evidence="2">Leaf</tissue>
    </source>
</reference>
<dbReference type="OrthoDB" id="442921at2759"/>
<dbReference type="InterPro" id="IPR022617">
    <property type="entry name" value="Rad60/SUMO-like_dom"/>
</dbReference>
<evidence type="ECO:0000313" key="2">
    <source>
        <dbReference type="EMBL" id="KAH7422201.1"/>
    </source>
</evidence>
<proteinExistence type="predicted"/>
<accession>A0A8T2TFT8</accession>
<keyword evidence="3" id="KW-1185">Reference proteome</keyword>
<dbReference type="EMBL" id="CM035418">
    <property type="protein sequence ID" value="KAH7422201.1"/>
    <property type="molecule type" value="Genomic_DNA"/>
</dbReference>